<evidence type="ECO:0000256" key="1">
    <source>
        <dbReference type="ARBA" id="ARBA00009013"/>
    </source>
</evidence>
<gene>
    <name evidence="4" type="ORF">KOR34_08170</name>
</gene>
<dbReference type="InterPro" id="IPR036513">
    <property type="entry name" value="STAS_dom_sf"/>
</dbReference>
<dbReference type="SUPFAM" id="SSF52091">
    <property type="entry name" value="SpoIIaa-like"/>
    <property type="match status" value="1"/>
</dbReference>
<feature type="domain" description="STAS" evidence="3">
    <location>
        <begin position="1"/>
        <end position="111"/>
    </location>
</feature>
<dbReference type="InterPro" id="IPR003658">
    <property type="entry name" value="Anti-sigma_ant"/>
</dbReference>
<evidence type="ECO:0000259" key="3">
    <source>
        <dbReference type="PROSITE" id="PS50801"/>
    </source>
</evidence>
<sequence>MPTLHQQGCVDVLTLDDRFTADNVDEARGALMPSFDSGLPQVVLDLRKVKFVDSAGLELICEMHAECRRRGGELRLAAPGRLVRDVLSITGLASQLAIADDALAAAGEFTQ</sequence>
<keyword evidence="5" id="KW-1185">Reference proteome</keyword>
<evidence type="ECO:0000313" key="4">
    <source>
        <dbReference type="EMBL" id="TWT35920.1"/>
    </source>
</evidence>
<dbReference type="InterPro" id="IPR002645">
    <property type="entry name" value="STAS_dom"/>
</dbReference>
<comment type="similarity">
    <text evidence="1 2">Belongs to the anti-sigma-factor antagonist family.</text>
</comment>
<protein>
    <recommendedName>
        <fullName evidence="2">Anti-sigma factor antagonist</fullName>
    </recommendedName>
</protein>
<dbReference type="GO" id="GO:0043856">
    <property type="term" value="F:anti-sigma factor antagonist activity"/>
    <property type="evidence" value="ECO:0007669"/>
    <property type="project" value="InterPro"/>
</dbReference>
<dbReference type="PROSITE" id="PS50801">
    <property type="entry name" value="STAS"/>
    <property type="match status" value="1"/>
</dbReference>
<proteinExistence type="inferred from homology"/>
<dbReference type="EMBL" id="SIHJ01000001">
    <property type="protein sequence ID" value="TWT35920.1"/>
    <property type="molecule type" value="Genomic_DNA"/>
</dbReference>
<evidence type="ECO:0000256" key="2">
    <source>
        <dbReference type="RuleBase" id="RU003749"/>
    </source>
</evidence>
<comment type="caution">
    <text evidence="4">The sequence shown here is derived from an EMBL/GenBank/DDBJ whole genome shotgun (WGS) entry which is preliminary data.</text>
</comment>
<name>A0A5C5VD91_9BACT</name>
<dbReference type="RefSeq" id="WP_146562436.1">
    <property type="nucleotide sequence ID" value="NZ_SIHJ01000001.1"/>
</dbReference>
<dbReference type="PANTHER" id="PTHR33495">
    <property type="entry name" value="ANTI-SIGMA FACTOR ANTAGONIST TM_1081-RELATED-RELATED"/>
    <property type="match status" value="1"/>
</dbReference>
<dbReference type="OrthoDB" id="283212at2"/>
<organism evidence="4 5">
    <name type="scientific">Posidoniimonas corsicana</name>
    <dbReference type="NCBI Taxonomy" id="1938618"/>
    <lineage>
        <taxon>Bacteria</taxon>
        <taxon>Pseudomonadati</taxon>
        <taxon>Planctomycetota</taxon>
        <taxon>Planctomycetia</taxon>
        <taxon>Pirellulales</taxon>
        <taxon>Lacipirellulaceae</taxon>
        <taxon>Posidoniimonas</taxon>
    </lineage>
</organism>
<accession>A0A5C5VD91</accession>
<dbReference type="Pfam" id="PF01740">
    <property type="entry name" value="STAS"/>
    <property type="match status" value="1"/>
</dbReference>
<dbReference type="Gene3D" id="3.30.750.24">
    <property type="entry name" value="STAS domain"/>
    <property type="match status" value="1"/>
</dbReference>
<dbReference type="CDD" id="cd07043">
    <property type="entry name" value="STAS_anti-anti-sigma_factors"/>
    <property type="match status" value="1"/>
</dbReference>
<dbReference type="NCBIfam" id="TIGR00377">
    <property type="entry name" value="ant_ant_sig"/>
    <property type="match status" value="1"/>
</dbReference>
<reference evidence="4 5" key="1">
    <citation type="submission" date="2019-02" db="EMBL/GenBank/DDBJ databases">
        <title>Deep-cultivation of Planctomycetes and their phenomic and genomic characterization uncovers novel biology.</title>
        <authorList>
            <person name="Wiegand S."/>
            <person name="Jogler M."/>
            <person name="Boedeker C."/>
            <person name="Pinto D."/>
            <person name="Vollmers J."/>
            <person name="Rivas-Marin E."/>
            <person name="Kohn T."/>
            <person name="Peeters S.H."/>
            <person name="Heuer A."/>
            <person name="Rast P."/>
            <person name="Oberbeckmann S."/>
            <person name="Bunk B."/>
            <person name="Jeske O."/>
            <person name="Meyerdierks A."/>
            <person name="Storesund J.E."/>
            <person name="Kallscheuer N."/>
            <person name="Luecker S."/>
            <person name="Lage O.M."/>
            <person name="Pohl T."/>
            <person name="Merkel B.J."/>
            <person name="Hornburger P."/>
            <person name="Mueller R.-W."/>
            <person name="Bruemmer F."/>
            <person name="Labrenz M."/>
            <person name="Spormann A.M."/>
            <person name="Op Den Camp H."/>
            <person name="Overmann J."/>
            <person name="Amann R."/>
            <person name="Jetten M.S.M."/>
            <person name="Mascher T."/>
            <person name="Medema M.H."/>
            <person name="Devos D.P."/>
            <person name="Kaster A.-K."/>
            <person name="Ovreas L."/>
            <person name="Rohde M."/>
            <person name="Galperin M.Y."/>
            <person name="Jogler C."/>
        </authorList>
    </citation>
    <scope>NUCLEOTIDE SEQUENCE [LARGE SCALE GENOMIC DNA]</scope>
    <source>
        <strain evidence="4 5">KOR34</strain>
    </source>
</reference>
<dbReference type="Proteomes" id="UP000316714">
    <property type="component" value="Unassembled WGS sequence"/>
</dbReference>
<evidence type="ECO:0000313" key="5">
    <source>
        <dbReference type="Proteomes" id="UP000316714"/>
    </source>
</evidence>
<dbReference type="AlphaFoldDB" id="A0A5C5VD91"/>